<dbReference type="SUPFAM" id="SSF47413">
    <property type="entry name" value="lambda repressor-like DNA-binding domains"/>
    <property type="match status" value="1"/>
</dbReference>
<organism evidence="1 2">
    <name type="scientific">Fructilactobacillus myrtifloralis</name>
    <dbReference type="NCBI Taxonomy" id="2940301"/>
    <lineage>
        <taxon>Bacteria</taxon>
        <taxon>Bacillati</taxon>
        <taxon>Bacillota</taxon>
        <taxon>Bacilli</taxon>
        <taxon>Lactobacillales</taxon>
        <taxon>Lactobacillaceae</taxon>
        <taxon>Fructilactobacillus</taxon>
    </lineage>
</organism>
<dbReference type="EMBL" id="CP097116">
    <property type="protein sequence ID" value="USS85059.1"/>
    <property type="molecule type" value="Genomic_DNA"/>
</dbReference>
<evidence type="ECO:0000313" key="2">
    <source>
        <dbReference type="Proteomes" id="UP001056707"/>
    </source>
</evidence>
<sequence>MTKKRISGAKIRSVRNRLGLTQLEFGKLIGDKFNRESTSSFIVSLWEEHDALPTTLELKAIADLGHKSMEWFFNDYSDEELSGNERMCRFCHSPFQPFSDLSNMNIVKETDIFGYSIYAFCEGSMICPDAARIYYCPICGRSLDDND</sequence>
<proteinExistence type="predicted"/>
<dbReference type="Gene3D" id="1.10.260.40">
    <property type="entry name" value="lambda repressor-like DNA-binding domains"/>
    <property type="match status" value="1"/>
</dbReference>
<dbReference type="Proteomes" id="UP001056707">
    <property type="component" value="Chromosome"/>
</dbReference>
<gene>
    <name evidence="1" type="ORF">M3M35_07155</name>
</gene>
<dbReference type="RefSeq" id="WP_252749954.1">
    <property type="nucleotide sequence ID" value="NZ_CP097116.1"/>
</dbReference>
<dbReference type="CDD" id="cd00093">
    <property type="entry name" value="HTH_XRE"/>
    <property type="match status" value="1"/>
</dbReference>
<reference evidence="1" key="1">
    <citation type="submission" date="2022-05" db="EMBL/GenBank/DDBJ databases">
        <authorList>
            <person name="Oliphant S.A."/>
            <person name="Watson-Haigh N.S."/>
            <person name="Sumby K.M."/>
            <person name="Gardner J.M."/>
            <person name="Jiranek V."/>
        </authorList>
    </citation>
    <scope>NUCLEOTIDE SEQUENCE</scope>
    <source>
        <strain evidence="1">KI16_H9</strain>
    </source>
</reference>
<keyword evidence="2" id="KW-1185">Reference proteome</keyword>
<name>A0ABY5BRR2_9LACO</name>
<evidence type="ECO:0008006" key="3">
    <source>
        <dbReference type="Google" id="ProtNLM"/>
    </source>
</evidence>
<accession>A0ABY5BRR2</accession>
<dbReference type="InterPro" id="IPR001387">
    <property type="entry name" value="Cro/C1-type_HTH"/>
</dbReference>
<dbReference type="InterPro" id="IPR010982">
    <property type="entry name" value="Lambda_DNA-bd_dom_sf"/>
</dbReference>
<protein>
    <recommendedName>
        <fullName evidence="3">XRE family transcriptional regulator</fullName>
    </recommendedName>
</protein>
<evidence type="ECO:0000313" key="1">
    <source>
        <dbReference type="EMBL" id="USS85059.1"/>
    </source>
</evidence>